<dbReference type="Pfam" id="PF00743">
    <property type="entry name" value="FMO-like"/>
    <property type="match status" value="1"/>
</dbReference>
<evidence type="ECO:0000256" key="3">
    <source>
        <dbReference type="ARBA" id="ARBA00022827"/>
    </source>
</evidence>
<evidence type="ECO:0000313" key="7">
    <source>
        <dbReference type="Proteomes" id="UP000799778"/>
    </source>
</evidence>
<dbReference type="PANTHER" id="PTHR42877">
    <property type="entry name" value="L-ORNITHINE N(5)-MONOOXYGENASE-RELATED"/>
    <property type="match status" value="1"/>
</dbReference>
<name>A0A6A5XI14_9PLEO</name>
<dbReference type="GO" id="GO:0050661">
    <property type="term" value="F:NADP binding"/>
    <property type="evidence" value="ECO:0007669"/>
    <property type="project" value="InterPro"/>
</dbReference>
<evidence type="ECO:0000256" key="5">
    <source>
        <dbReference type="SAM" id="MobiDB-lite"/>
    </source>
</evidence>
<proteinExistence type="inferred from homology"/>
<dbReference type="InterPro" id="IPR051209">
    <property type="entry name" value="FAD-bind_Monooxygenase_sf"/>
</dbReference>
<gene>
    <name evidence="6" type="ORF">BU24DRAFT_252482</name>
</gene>
<dbReference type="Proteomes" id="UP000799778">
    <property type="component" value="Unassembled WGS sequence"/>
</dbReference>
<dbReference type="GO" id="GO:0004499">
    <property type="term" value="F:N,N-dimethylaniline monooxygenase activity"/>
    <property type="evidence" value="ECO:0007669"/>
    <property type="project" value="InterPro"/>
</dbReference>
<dbReference type="PANTHER" id="PTHR42877:SF2">
    <property type="entry name" value="FAD_NAD(P)-BINDING DOMAIN-CONTAINING PROTEIN"/>
    <property type="match status" value="1"/>
</dbReference>
<feature type="region of interest" description="Disordered" evidence="5">
    <location>
        <begin position="38"/>
        <end position="66"/>
    </location>
</feature>
<reference evidence="6" key="1">
    <citation type="journal article" date="2020" name="Stud. Mycol.">
        <title>101 Dothideomycetes genomes: a test case for predicting lifestyles and emergence of pathogens.</title>
        <authorList>
            <person name="Haridas S."/>
            <person name="Albert R."/>
            <person name="Binder M."/>
            <person name="Bloem J."/>
            <person name="Labutti K."/>
            <person name="Salamov A."/>
            <person name="Andreopoulos B."/>
            <person name="Baker S."/>
            <person name="Barry K."/>
            <person name="Bills G."/>
            <person name="Bluhm B."/>
            <person name="Cannon C."/>
            <person name="Castanera R."/>
            <person name="Culley D."/>
            <person name="Daum C."/>
            <person name="Ezra D."/>
            <person name="Gonzalez J."/>
            <person name="Henrissat B."/>
            <person name="Kuo A."/>
            <person name="Liang C."/>
            <person name="Lipzen A."/>
            <person name="Lutzoni F."/>
            <person name="Magnuson J."/>
            <person name="Mondo S."/>
            <person name="Nolan M."/>
            <person name="Ohm R."/>
            <person name="Pangilinan J."/>
            <person name="Park H.-J."/>
            <person name="Ramirez L."/>
            <person name="Alfaro M."/>
            <person name="Sun H."/>
            <person name="Tritt A."/>
            <person name="Yoshinaga Y."/>
            <person name="Zwiers L.-H."/>
            <person name="Turgeon B."/>
            <person name="Goodwin S."/>
            <person name="Spatafora J."/>
            <person name="Crous P."/>
            <person name="Grigoriev I."/>
        </authorList>
    </citation>
    <scope>NUCLEOTIDE SEQUENCE</scope>
    <source>
        <strain evidence="6">CBS 175.79</strain>
    </source>
</reference>
<keyword evidence="7" id="KW-1185">Reference proteome</keyword>
<protein>
    <submittedName>
        <fullName evidence="6">FAD/NAD(P)-binding domain-containing protein</fullName>
    </submittedName>
</protein>
<dbReference type="OrthoDB" id="74360at2759"/>
<dbReference type="RefSeq" id="XP_033380790.1">
    <property type="nucleotide sequence ID" value="XM_033522397.1"/>
</dbReference>
<keyword evidence="2" id="KW-0285">Flavoprotein</keyword>
<dbReference type="Gene3D" id="3.50.50.60">
    <property type="entry name" value="FAD/NAD(P)-binding domain"/>
    <property type="match status" value="2"/>
</dbReference>
<dbReference type="GO" id="GO:0050660">
    <property type="term" value="F:flavin adenine dinucleotide binding"/>
    <property type="evidence" value="ECO:0007669"/>
    <property type="project" value="InterPro"/>
</dbReference>
<keyword evidence="3" id="KW-0274">FAD</keyword>
<dbReference type="InterPro" id="IPR020946">
    <property type="entry name" value="Flavin_mOase-like"/>
</dbReference>
<feature type="compositionally biased region" description="Polar residues" evidence="5">
    <location>
        <begin position="52"/>
        <end position="66"/>
    </location>
</feature>
<evidence type="ECO:0000256" key="4">
    <source>
        <dbReference type="ARBA" id="ARBA00023002"/>
    </source>
</evidence>
<organism evidence="6 7">
    <name type="scientific">Aaosphaeria arxii CBS 175.79</name>
    <dbReference type="NCBI Taxonomy" id="1450172"/>
    <lineage>
        <taxon>Eukaryota</taxon>
        <taxon>Fungi</taxon>
        <taxon>Dikarya</taxon>
        <taxon>Ascomycota</taxon>
        <taxon>Pezizomycotina</taxon>
        <taxon>Dothideomycetes</taxon>
        <taxon>Pleosporomycetidae</taxon>
        <taxon>Pleosporales</taxon>
        <taxon>Pleosporales incertae sedis</taxon>
        <taxon>Aaosphaeria</taxon>
    </lineage>
</organism>
<evidence type="ECO:0000256" key="1">
    <source>
        <dbReference type="ARBA" id="ARBA00010139"/>
    </source>
</evidence>
<evidence type="ECO:0000313" key="6">
    <source>
        <dbReference type="EMBL" id="KAF2012451.1"/>
    </source>
</evidence>
<sequence length="653" mass="73338">MTVFLDSLSSGPKLGAKPVKTMVDSITAPASEAEIPTVDGINGITDSKPIPNGTTNGVKDPKVTTNGANHTTFDPFKLKQQYAFTNEKVRVITIGAGFSGLLMAHKFQHRFPEMEEFVSHTIYEAHSEVGGTWLVNNYPGVQCDVPAHIYAFPFDPNPNWSRFYASGAEILEYFKTTVKKWNLDRDLQLNTKVVAAEWKEDLAQWKVTVEKDGVRRDDFCHVLISGQGVLVHESWPKIDGFEKFKGHITHSARWDHSYDYSNKRIAVIGNGSSGIQIVPQMAKLPGTTVQNFIRGPAWVYYRAPPSKHLGREVDDPNPQYLDSEKEQFRDPAYHQKYRKGIVSRTNKSFYIFLKGENNEAGMKAASAQMAEKLNHDKRLCDMLIPKWELGCRRITPGPGYLESFLRDNCDLTDSPITGISENAVHTADGKTFECDVIVCATGFDVSHRPRYPMIGQNGINLREKWADEPESYVSVMTPDFPNYFMMMGPNCLGGHGSLVESLNWTGDYFVKWIKKIASEEIKYVTPKRSVVDAFMKYGDEVHKTLVWTGGCTSWYKRGRKDGRVTALFGGSAQVFNRLLSDIRGEDFDITYKTANPFRFMGNGFTEFEFDEKSDLSWYVEIAEEAQGKGPERQQAKAKALNGHINGLAATNGA</sequence>
<dbReference type="InterPro" id="IPR036188">
    <property type="entry name" value="FAD/NAD-bd_sf"/>
</dbReference>
<accession>A0A6A5XI14</accession>
<keyword evidence="4" id="KW-0560">Oxidoreductase</keyword>
<dbReference type="GeneID" id="54279794"/>
<comment type="similarity">
    <text evidence="1">Belongs to the FAD-binding monooxygenase family.</text>
</comment>
<dbReference type="SUPFAM" id="SSF51905">
    <property type="entry name" value="FAD/NAD(P)-binding domain"/>
    <property type="match status" value="2"/>
</dbReference>
<dbReference type="EMBL" id="ML978072">
    <property type="protein sequence ID" value="KAF2012451.1"/>
    <property type="molecule type" value="Genomic_DNA"/>
</dbReference>
<evidence type="ECO:0000256" key="2">
    <source>
        <dbReference type="ARBA" id="ARBA00022630"/>
    </source>
</evidence>
<dbReference type="AlphaFoldDB" id="A0A6A5XI14"/>